<keyword evidence="8" id="KW-1185">Reference proteome</keyword>
<evidence type="ECO:0000256" key="4">
    <source>
        <dbReference type="RuleBase" id="RU003719"/>
    </source>
</evidence>
<comment type="caution">
    <text evidence="7">The sequence shown here is derived from an EMBL/GenBank/DDBJ whole genome shotgun (WGS) entry which is preliminary data.</text>
</comment>
<dbReference type="InterPro" id="IPR036291">
    <property type="entry name" value="NAD(P)-bd_dom_sf"/>
</dbReference>
<evidence type="ECO:0000256" key="3">
    <source>
        <dbReference type="ARBA" id="ARBA00023027"/>
    </source>
</evidence>
<accession>A0A081G4A5</accession>
<dbReference type="InterPro" id="IPR050857">
    <property type="entry name" value="D-2-hydroxyacid_DH"/>
</dbReference>
<dbReference type="CDD" id="cd12169">
    <property type="entry name" value="PGDH_like_1"/>
    <property type="match status" value="1"/>
</dbReference>
<feature type="domain" description="D-isomer specific 2-hydroxyacid dehydrogenase NAD-binding" evidence="6">
    <location>
        <begin position="107"/>
        <end position="285"/>
    </location>
</feature>
<dbReference type="InterPro" id="IPR006139">
    <property type="entry name" value="D-isomer_2_OHA_DH_cat_dom"/>
</dbReference>
<dbReference type="PANTHER" id="PTHR42789">
    <property type="entry name" value="D-ISOMER SPECIFIC 2-HYDROXYACID DEHYDROGENASE FAMILY PROTEIN (AFU_ORTHOLOGUE AFUA_6G10090)"/>
    <property type="match status" value="1"/>
</dbReference>
<reference evidence="7 8" key="1">
    <citation type="submission" date="2014-04" db="EMBL/GenBank/DDBJ databases">
        <title>Marinobacterium kochiensis sp. nov., isolated from sediment sample collected from Kochi backwaters in Kerala, India.</title>
        <authorList>
            <person name="Singh A."/>
            <person name="Pinnaka A.K."/>
        </authorList>
    </citation>
    <scope>NUCLEOTIDE SEQUENCE [LARGE SCALE GENOMIC DNA]</scope>
    <source>
        <strain evidence="7 8">AK27</strain>
    </source>
</reference>
<evidence type="ECO:0000259" key="5">
    <source>
        <dbReference type="Pfam" id="PF00389"/>
    </source>
</evidence>
<dbReference type="Gene3D" id="3.40.50.720">
    <property type="entry name" value="NAD(P)-binding Rossmann-like Domain"/>
    <property type="match status" value="2"/>
</dbReference>
<dbReference type="EMBL" id="JMQN01000007">
    <property type="protein sequence ID" value="KEA65610.1"/>
    <property type="molecule type" value="Genomic_DNA"/>
</dbReference>
<gene>
    <name evidence="7" type="ORF">ADIMK_0132</name>
</gene>
<dbReference type="STRING" id="1232683.ADIMK_0132"/>
<keyword evidence="2 4" id="KW-0560">Oxidoreductase</keyword>
<evidence type="ECO:0000259" key="6">
    <source>
        <dbReference type="Pfam" id="PF02826"/>
    </source>
</evidence>
<dbReference type="InterPro" id="IPR006140">
    <property type="entry name" value="D-isomer_DH_NAD-bd"/>
</dbReference>
<feature type="domain" description="D-isomer specific 2-hydroxyacid dehydrogenase catalytic" evidence="5">
    <location>
        <begin position="4"/>
        <end position="312"/>
    </location>
</feature>
<dbReference type="SUPFAM" id="SSF52283">
    <property type="entry name" value="Formate/glycerate dehydrogenase catalytic domain-like"/>
    <property type="match status" value="1"/>
</dbReference>
<dbReference type="PANTHER" id="PTHR42789:SF1">
    <property type="entry name" value="D-ISOMER SPECIFIC 2-HYDROXYACID DEHYDROGENASE FAMILY PROTEIN (AFU_ORTHOLOGUE AFUA_6G10090)"/>
    <property type="match status" value="1"/>
</dbReference>
<dbReference type="OrthoDB" id="9805416at2"/>
<dbReference type="Pfam" id="PF00389">
    <property type="entry name" value="2-Hacid_dh"/>
    <property type="match status" value="1"/>
</dbReference>
<evidence type="ECO:0000313" key="8">
    <source>
        <dbReference type="Proteomes" id="UP000028252"/>
    </source>
</evidence>
<evidence type="ECO:0000256" key="1">
    <source>
        <dbReference type="ARBA" id="ARBA00005854"/>
    </source>
</evidence>
<name>A0A081G4A5_9GAMM</name>
<dbReference type="EC" id="1.1.1.95" evidence="7"/>
<keyword evidence="3" id="KW-0520">NAD</keyword>
<proteinExistence type="inferred from homology"/>
<dbReference type="eggNOG" id="COG0111">
    <property type="taxonomic scope" value="Bacteria"/>
</dbReference>
<dbReference type="SUPFAM" id="SSF51735">
    <property type="entry name" value="NAD(P)-binding Rossmann-fold domains"/>
    <property type="match status" value="1"/>
</dbReference>
<dbReference type="Proteomes" id="UP000028252">
    <property type="component" value="Unassembled WGS sequence"/>
</dbReference>
<dbReference type="AlphaFoldDB" id="A0A081G4A5"/>
<dbReference type="GO" id="GO:0051287">
    <property type="term" value="F:NAD binding"/>
    <property type="evidence" value="ECO:0007669"/>
    <property type="project" value="InterPro"/>
</dbReference>
<dbReference type="RefSeq" id="WP_036182435.1">
    <property type="nucleotide sequence ID" value="NZ_JMQN01000007.1"/>
</dbReference>
<evidence type="ECO:0000256" key="2">
    <source>
        <dbReference type="ARBA" id="ARBA00023002"/>
    </source>
</evidence>
<organism evidence="7 8">
    <name type="scientific">Marinobacterium lacunae</name>
    <dbReference type="NCBI Taxonomy" id="1232683"/>
    <lineage>
        <taxon>Bacteria</taxon>
        <taxon>Pseudomonadati</taxon>
        <taxon>Pseudomonadota</taxon>
        <taxon>Gammaproteobacteria</taxon>
        <taxon>Oceanospirillales</taxon>
        <taxon>Oceanospirillaceae</taxon>
        <taxon>Marinobacterium</taxon>
    </lineage>
</organism>
<dbReference type="GO" id="GO:0004617">
    <property type="term" value="F:phosphoglycerate dehydrogenase activity"/>
    <property type="evidence" value="ECO:0007669"/>
    <property type="project" value="UniProtKB-EC"/>
</dbReference>
<comment type="similarity">
    <text evidence="1 4">Belongs to the D-isomer specific 2-hydroxyacid dehydrogenase family.</text>
</comment>
<dbReference type="Pfam" id="PF02826">
    <property type="entry name" value="2-Hacid_dh_C"/>
    <property type="match status" value="1"/>
</dbReference>
<evidence type="ECO:0000313" key="7">
    <source>
        <dbReference type="EMBL" id="KEA65610.1"/>
    </source>
</evidence>
<sequence length="322" mass="35310">MDIAILDDYQDAVRHLDAFALLNGHRVRVLNEALTNTDVLADVEALVLIRERTQITPELLASLPKLKLISQTGKISNHIRLDDCTAAGVAVAEGIGSPVAPSELCWALIMAASRHIPAYVANLQRGLWQNSGSLGLGRNLNGLTFGVWGYGKIGQRVARYAEAFGMRVMVWGSESSRSKAQSDGYTAARDKQEFFASADILSLHLRLNDATREVVRYEDLQQMKPHALFVNISRAELVEQGALVRALESGTPGFAALDVFESEPLSLDKEPLLTMPNVLCTPHLGYVEKNSYELYFDAAFRNVLAFDRGEPSNIANPEVLGC</sequence>
<protein>
    <submittedName>
        <fullName evidence="7">D-3-phosphoglycerate dehydrogenase</fullName>
        <ecNumber evidence="7">1.1.1.95</ecNumber>
    </submittedName>
</protein>
<dbReference type="PATRIC" id="fig|1232683.4.peg.129"/>